<protein>
    <recommendedName>
        <fullName evidence="1">T20D4.11-like domain-containing protein</fullName>
    </recommendedName>
</protein>
<dbReference type="PANTHER" id="PTHR31897:SF12">
    <property type="entry name" value="DUF19 DOMAIN-CONTAINING PROTEIN"/>
    <property type="match status" value="1"/>
</dbReference>
<dbReference type="InterPro" id="IPR002542">
    <property type="entry name" value="T20D4.11-like_dom"/>
</dbReference>
<accession>E3LIB8</accession>
<name>E3LIB8_CAERE</name>
<evidence type="ECO:0000313" key="2">
    <source>
        <dbReference type="EMBL" id="EFO95598.1"/>
    </source>
</evidence>
<proteinExistence type="predicted"/>
<dbReference type="Pfam" id="PF01579">
    <property type="entry name" value="DUF19"/>
    <property type="match status" value="1"/>
</dbReference>
<dbReference type="HOGENOM" id="CLU_058511_2_1_1"/>
<dbReference type="AlphaFoldDB" id="E3LIB8"/>
<dbReference type="OrthoDB" id="5879364at2759"/>
<reference evidence="2" key="1">
    <citation type="submission" date="2007-07" db="EMBL/GenBank/DDBJ databases">
        <title>PCAP assembly of the Caenorhabditis remanei genome.</title>
        <authorList>
            <consortium name="The Caenorhabditis remanei Sequencing Consortium"/>
            <person name="Wilson R.K."/>
        </authorList>
    </citation>
    <scope>NUCLEOTIDE SEQUENCE [LARGE SCALE GENOMIC DNA]</scope>
    <source>
        <strain evidence="2">PB4641</strain>
    </source>
</reference>
<organism evidence="3">
    <name type="scientific">Caenorhabditis remanei</name>
    <name type="common">Caenorhabditis vulgaris</name>
    <dbReference type="NCBI Taxonomy" id="31234"/>
    <lineage>
        <taxon>Eukaryota</taxon>
        <taxon>Metazoa</taxon>
        <taxon>Ecdysozoa</taxon>
        <taxon>Nematoda</taxon>
        <taxon>Chromadorea</taxon>
        <taxon>Rhabditida</taxon>
        <taxon>Rhabditina</taxon>
        <taxon>Rhabditomorpha</taxon>
        <taxon>Rhabditoidea</taxon>
        <taxon>Rhabditidae</taxon>
        <taxon>Peloderinae</taxon>
        <taxon>Caenorhabditis</taxon>
    </lineage>
</organism>
<gene>
    <name evidence="2" type="ORF">CRE_08929</name>
</gene>
<keyword evidence="3" id="KW-1185">Reference proteome</keyword>
<sequence>MSLLRSLVLLSIFLWFASSQTTNSLPDCSVNDHITMLFECRPILNDMLSAMTLNKDKKDPYKILYLCAEAKNCYATINCKDAEEIKVNVTEICSFDIGIVPEVEQCFIGFSRNVYLSKSSEKQSCFNDFGFLEKNEIDRRDAYIYGKSCFMNYVKDNCKEFSLNYLSDNYQKFLSLIATKPVQGDCSVYNFKANRLASIECLALYEETQSRIDGITFFNTFFSNTLVEDAFKVCKDTQKCIDQHRCIYSSKMRDLISNICDVVQKRI</sequence>
<dbReference type="OMA" id="YATINCK"/>
<feature type="domain" description="T20D4.11-like" evidence="1">
    <location>
        <begin position="28"/>
        <end position="177"/>
    </location>
</feature>
<dbReference type="PANTHER" id="PTHR31897">
    <property type="entry name" value="PROTEIN CBG17011-RELATED"/>
    <property type="match status" value="1"/>
</dbReference>
<dbReference type="Proteomes" id="UP000008281">
    <property type="component" value="Unassembled WGS sequence"/>
</dbReference>
<evidence type="ECO:0000313" key="3">
    <source>
        <dbReference type="Proteomes" id="UP000008281"/>
    </source>
</evidence>
<evidence type="ECO:0000259" key="1">
    <source>
        <dbReference type="Pfam" id="PF01579"/>
    </source>
</evidence>
<dbReference type="EMBL" id="DS268409">
    <property type="protein sequence ID" value="EFO95598.1"/>
    <property type="molecule type" value="Genomic_DNA"/>
</dbReference>